<dbReference type="GeneID" id="75691041"/>
<dbReference type="RefSeq" id="YP_010359529.1">
    <property type="nucleotide sequence ID" value="NC_062774.1"/>
</dbReference>
<evidence type="ECO:0000313" key="1">
    <source>
        <dbReference type="EMBL" id="QWM89957.1"/>
    </source>
</evidence>
<dbReference type="InterPro" id="IPR013320">
    <property type="entry name" value="ConA-like_dom_sf"/>
</dbReference>
<gene>
    <name evidence="1" type="primary">gp_20502</name>
</gene>
<dbReference type="SUPFAM" id="SSF52058">
    <property type="entry name" value="L domain-like"/>
    <property type="match status" value="1"/>
</dbReference>
<name>A0AAE7RW59_9CAUD</name>
<keyword evidence="2" id="KW-1185">Reference proteome</keyword>
<protein>
    <submittedName>
        <fullName evidence="1">Internalin receptor-binding protein-like protein</fullName>
    </submittedName>
</protein>
<evidence type="ECO:0000313" key="2">
    <source>
        <dbReference type="Proteomes" id="UP000827440"/>
    </source>
</evidence>
<sequence>MSEVIKRFNKETGQWEVVAAGNANNIITTDPRLLDPEEVANGKVEENINEVLVKYKEKLAEHDGHIAWLAEHGGGGSGGGGGTTDAKVTITNGDIVVEGNTKYLYSSVTTNIKLNYLIESSKNNKRYFINVSLDGSSIIKDQEAWTNTPGTLIIPKLDQFSNNSTHSVVITATDTDGFAAESYLLNIVEASIKLASSVAGSTATVGIDYFITYTVTSKIIGSAASLVVTNITNGFSKSIDLGVTTSTTPRQINVNLWELGNIIAGSSYTIQAQAFTDMSGSTIQSDVVTNRTVVEDGINLVVLVEGITSKAEVDEGVEKTKFSQGGNISFAFTPYLAGVSLIYYAVRLEHNGTVRDIGYFDTGNYNDNQYVQRGKQQVFSWAIPTEGDILGDWNITLRCWSEKGDPITDVELICQVVASSQSLIPDQNPNDSMYAAWHIRQESFPQTPTARQWTSSVPKFTPPGSLEPVGAVTNLEVYNTNGALSGFLTQDGQSMLRISGEAYGIIDVQPFKDNATELTNWSRQGFSMSVTFKTDVHPFTNRTVFFCGDYNTDEEFSEGIKIGLEDITWSYTDGNIKETINCKVQQNVINTVDFVVNKNPDKRVVAIFVNGTLNVAREIKTDFTWKSSSKIYLGCDISNAGRIQNYSDVNFYDIKLFRSPLNDKEIVINYMNANARAKLLEDGSIDFVAYNSAKLRNFFSTSDNSAHSTLWDDINQTYATVNFNSLISDTTRTLPVDIMLINCANTGFTRAVFEEIGGQNNNWYTGCTMSYFSPTSGKSSAESTTDVAVSKQGTSTMNNLIKNLEIRFDKMLKADDGSNLDYELFQPKETWFPERQFTLKADVVDSAHANNASIGKWINDNADILFEKTPPMEELEARRPTDTRDKTKVHEKVTIKQTLEGFPCILLIQFDGEETQTCLGIYSFNLGRGAYYNMGFRFLKDFTTKIKNSTGEYVDNALPAFVTSYHAYAQNEKFGSIDQQKVYSYEIGENANVIVDGNKTLPLALFMQDDISIIKHVGEFKYNGGNWLDPTAAVTDDAVWTALQELFTLFAQMTSSTVKKYTWNEQSGGYVETEGEYPAQSSWSTLAAELDTKFSIKNAYSYFLVCVKFGLVDSLGKNMTIVCYDIGGTKKWYIRFYDMDTANGLDNTALESVAKTAYLDTFSNNPNTDVNSLVTTRNSPDGGYDTYSSRMWDVLRDSIFINTGIFDSSLEELWDLWRNNANISKDVNHYIDEYFSAQTKSCGELLFNYDYNVKYLTAYVSEAGGSASYANIEFLHGTRVEYVRDWLKKRWWFFDGVFRYNNVSNLQPYNTKGAFSAGGAEATNPRLTITSNVPMIFVINIGNTTDTRYFLQEGVPTLIKLAPISSFNTQITINNTPQINDIKGLKEMRFQRFMSTMKLPSFSQLDLSDADTLSNAPVPFETVFVNDEDFSDVRHINLSNTKFWSGSSEVGTFTVNIEKYTKLKDLDISNSIVTSMSLSNASLASLNITNSSIEIINLVNQPFLDSIDFSGCKRLKSVTIDSCEKITELNLSNLGDLHTINITNCPNLVAITCTNNVNLTTFNVSNCNKVKTINISKCTNSGLDIYIVGAPNIEELNISGTNTTKPIRAAAELPKLTKLIMNNTNISSIQYGNKTIPKYNNNPIFDVTNLRLSTFTVTSAAGVHYFKFDNNPDAPVSIGSSFFVGCTSLKRVFGHIKLTGTNTFSECNNFYIHEPPALVNGKTPMYANQYYGSKTNTTEGKTEWEANTNLGTNITIGTTNMSNMFKGTNCKLFDAYYILYKCNNVTLLTNCFYGAKIQLSIVDSFNRNMFINCGKVTNMDGIFYGISGGTCIFYTCTRNNNGEITNRNGLLSPLVNLVSMSQAFYFNGNKYTDDFIFARPVGNIEWKITHFYLVFSGVLCFITDASREWTTEPTTSDFSAAKASRLLINIPNLDYINGMFNGSNINFDLVENDDEKKTKYCPLFYNNTKLRYITNSFNNLNHSTGSLLNVFGGQIEGKTDKFSSVFYAIQGAFNAASNSTIEFPIHNSMFRRIKTRLKYITGTSATNATTNPCFTGFTKTFLKEDTEVFPYEVFSGCSALVEAPGFFSNIKCPTGTVVELPKDIFKDCINLTNISYEFYNMENVKYSLTGEGFKNCKIVNAAYCFAETNVKFAKTGMIPYKLFYQEQLVSSTIKGWKEADAATDNITPNFGIDSDGNWIPDEELPTAMPKERSYSIVRTTRRKSITNMAYCLQYFQATDAAPYTMNYGNLKSNDYGDLLIPNEQYNPIKYIVNPNYNPNEFIDEEQTVPNPSRDIRRVIDNPNYNKYELIWNIYAYDGLTGLYDMISNSELYAAVTAGTISVSPDIPQEFNDPADAISAPASEATNRKIMNYFCPPDLFASCSNTTGVNVVGVFYYSGRSNGDPSYDYMNYGLRGRPCPYLFKPISNVQNISYMFYMMPLLAPYKWNNITTNEEGLAYSTEFFANIPKLVTMSYAFVFTIIPSKVVIDQSTFINNLNLQNIDHAWLECQFLGTTAETQVHENTFSRNTNLRDISYCLASATNSGGWSGRSPKKISSNLFTANKHKNITNCSGVFYAATATVGSVPEFWTWLNALSSNNRANVFYRMVKANLTNGASIPATWNNGMT</sequence>
<dbReference type="Proteomes" id="UP000827440">
    <property type="component" value="Segment"/>
</dbReference>
<dbReference type="EMBL" id="MZ130484">
    <property type="protein sequence ID" value="QWM89957.1"/>
    <property type="molecule type" value="Genomic_DNA"/>
</dbReference>
<organism evidence="1 2">
    <name type="scientific">uncultured phage cr54_1</name>
    <dbReference type="NCBI Taxonomy" id="2986398"/>
    <lineage>
        <taxon>Viruses</taxon>
        <taxon>Duplodnaviria</taxon>
        <taxon>Heunggongvirae</taxon>
        <taxon>Uroviricota</taxon>
        <taxon>Caudoviricetes</taxon>
        <taxon>Crassvirales</taxon>
        <taxon>Intestiviridae</taxon>
        <taxon>Churivirinae</taxon>
        <taxon>Jahgtovirus</taxon>
        <taxon>Jahgtovirus intestinalis</taxon>
    </lineage>
</organism>
<dbReference type="KEGG" id="vg:75691041"/>
<dbReference type="Gene3D" id="3.80.10.10">
    <property type="entry name" value="Ribonuclease Inhibitor"/>
    <property type="match status" value="1"/>
</dbReference>
<dbReference type="InterPro" id="IPR032675">
    <property type="entry name" value="LRR_dom_sf"/>
</dbReference>
<keyword evidence="1" id="KW-0675">Receptor</keyword>
<proteinExistence type="predicted"/>
<dbReference type="SUPFAM" id="SSF49899">
    <property type="entry name" value="Concanavalin A-like lectins/glucanases"/>
    <property type="match status" value="1"/>
</dbReference>
<accession>A0AAE7RW59</accession>
<reference evidence="1 2" key="1">
    <citation type="submission" date="2021-04" db="EMBL/GenBank/DDBJ databases">
        <authorList>
            <person name="Shkoporov A.N."/>
            <person name="Stockdale S.R."/>
            <person name="Guerin E."/>
            <person name="Ross R.P."/>
            <person name="Hill C."/>
        </authorList>
    </citation>
    <scope>NUCLEOTIDE SEQUENCE [LARGE SCALE GENOMIC DNA]</scope>
    <source>
        <strain evidence="2">cr54_1</strain>
    </source>
</reference>